<evidence type="ECO:0000313" key="1">
    <source>
        <dbReference type="EMBL" id="CAB4546285.1"/>
    </source>
</evidence>
<sequence>MREATQGITLARLTANGQQTNGWIIGQSQSNREGSPTVGELRQEFRCGIDSSTHIKQDN</sequence>
<name>A0A6J6C576_9ZZZZ</name>
<dbReference type="EMBL" id="CAEZSO010000136">
    <property type="protein sequence ID" value="CAB4546285.1"/>
    <property type="molecule type" value="Genomic_DNA"/>
</dbReference>
<reference evidence="1" key="1">
    <citation type="submission" date="2020-05" db="EMBL/GenBank/DDBJ databases">
        <authorList>
            <person name="Chiriac C."/>
            <person name="Salcher M."/>
            <person name="Ghai R."/>
            <person name="Kavagutti S V."/>
        </authorList>
    </citation>
    <scope>NUCLEOTIDE SEQUENCE</scope>
</reference>
<accession>A0A6J6C576</accession>
<organism evidence="1">
    <name type="scientific">freshwater metagenome</name>
    <dbReference type="NCBI Taxonomy" id="449393"/>
    <lineage>
        <taxon>unclassified sequences</taxon>
        <taxon>metagenomes</taxon>
        <taxon>ecological metagenomes</taxon>
    </lineage>
</organism>
<proteinExistence type="predicted"/>
<gene>
    <name evidence="1" type="ORF">UFOPK1446_00728</name>
</gene>
<dbReference type="AlphaFoldDB" id="A0A6J6C576"/>
<protein>
    <submittedName>
        <fullName evidence="1">Unannotated protein</fullName>
    </submittedName>
</protein>